<keyword evidence="13" id="KW-1185">Reference proteome</keyword>
<reference evidence="12 13" key="1">
    <citation type="submission" date="2018-01" db="EMBL/GenBank/DDBJ databases">
        <title>G. obscuriglobus.</title>
        <authorList>
            <person name="Franke J."/>
            <person name="Blomberg W."/>
            <person name="Selmecki A."/>
        </authorList>
    </citation>
    <scope>NUCLEOTIDE SEQUENCE [LARGE SCALE GENOMIC DNA]</scope>
    <source>
        <strain evidence="12 13">DSM 5831</strain>
    </source>
</reference>
<feature type="binding site" evidence="11">
    <location>
        <position position="129"/>
    </location>
    <ligand>
        <name>ATP</name>
        <dbReference type="ChEBI" id="CHEBI:30616"/>
    </ligand>
</feature>
<feature type="binding site" evidence="11">
    <location>
        <begin position="19"/>
        <end position="24"/>
    </location>
    <ligand>
        <name>ATP</name>
        <dbReference type="ChEBI" id="CHEBI:30616"/>
    </ligand>
</feature>
<comment type="caution">
    <text evidence="11">Lacks conserved residue(s) required for the propagation of feature annotation.</text>
</comment>
<dbReference type="Gene3D" id="3.40.50.300">
    <property type="entry name" value="P-loop containing nucleotide triphosphate hydrolases"/>
    <property type="match status" value="1"/>
</dbReference>
<feature type="binding site" evidence="11">
    <location>
        <position position="87"/>
    </location>
    <ligand>
        <name>substrate</name>
    </ligand>
</feature>
<dbReference type="UniPathway" id="UPA00053">
    <property type="reaction ID" value="UER00088"/>
</dbReference>
<comment type="catalytic activity">
    <reaction evidence="10 11">
        <text>shikimate + ATP = 3-phosphoshikimate + ADP + H(+)</text>
        <dbReference type="Rhea" id="RHEA:13121"/>
        <dbReference type="ChEBI" id="CHEBI:15378"/>
        <dbReference type="ChEBI" id="CHEBI:30616"/>
        <dbReference type="ChEBI" id="CHEBI:36208"/>
        <dbReference type="ChEBI" id="CHEBI:145989"/>
        <dbReference type="ChEBI" id="CHEBI:456216"/>
        <dbReference type="EC" id="2.7.1.71"/>
    </reaction>
</comment>
<comment type="cofactor">
    <cofactor evidence="11">
        <name>Mg(2+)</name>
        <dbReference type="ChEBI" id="CHEBI:18420"/>
    </cofactor>
    <text evidence="11">Binds 1 Mg(2+) ion per subunit.</text>
</comment>
<dbReference type="SUPFAM" id="SSF52540">
    <property type="entry name" value="P-loop containing nucleoside triphosphate hydrolases"/>
    <property type="match status" value="1"/>
</dbReference>
<keyword evidence="11" id="KW-0963">Cytoplasm</keyword>
<keyword evidence="8 11" id="KW-0067">ATP-binding</keyword>
<name>A0A2Z3H654_9BACT</name>
<keyword evidence="11" id="KW-0479">Metal-binding</keyword>
<keyword evidence="5 11" id="KW-0808">Transferase</keyword>
<evidence type="ECO:0000256" key="2">
    <source>
        <dbReference type="ARBA" id="ARBA00006997"/>
    </source>
</evidence>
<dbReference type="AlphaFoldDB" id="A0A2Z3H654"/>
<dbReference type="GO" id="GO:0005524">
    <property type="term" value="F:ATP binding"/>
    <property type="evidence" value="ECO:0007669"/>
    <property type="project" value="UniProtKB-UniRule"/>
</dbReference>
<dbReference type="InterPro" id="IPR031322">
    <property type="entry name" value="Shikimate/glucono_kinase"/>
</dbReference>
<comment type="pathway">
    <text evidence="1 11">Metabolic intermediate biosynthesis; chorismate biosynthesis; chorismate from D-erythrose 4-phosphate and phosphoenolpyruvate: step 5/7.</text>
</comment>
<dbReference type="GO" id="GO:0000287">
    <property type="term" value="F:magnesium ion binding"/>
    <property type="evidence" value="ECO:0007669"/>
    <property type="project" value="UniProtKB-UniRule"/>
</dbReference>
<comment type="similarity">
    <text evidence="2 11">Belongs to the shikimate kinase family.</text>
</comment>
<feature type="binding site" evidence="11">
    <location>
        <position position="41"/>
    </location>
    <ligand>
        <name>substrate</name>
    </ligand>
</feature>
<protein>
    <recommendedName>
        <fullName evidence="3 11">Shikimate kinase</fullName>
        <shortName evidence="11">SK</shortName>
        <ecNumber evidence="3 11">2.7.1.71</ecNumber>
    </recommendedName>
</protein>
<gene>
    <name evidence="11" type="primary">aroK</name>
    <name evidence="12" type="ORF">C1280_20050</name>
</gene>
<comment type="function">
    <text evidence="11">Catalyzes the specific phosphorylation of the 3-hydroxyl group of shikimic acid using ATP as a cosubstrate.</text>
</comment>
<dbReference type="GO" id="GO:0005829">
    <property type="term" value="C:cytosol"/>
    <property type="evidence" value="ECO:0007669"/>
    <property type="project" value="TreeGrafter"/>
</dbReference>
<proteinExistence type="inferred from homology"/>
<dbReference type="GO" id="GO:0008652">
    <property type="term" value="P:amino acid biosynthetic process"/>
    <property type="evidence" value="ECO:0007669"/>
    <property type="project" value="UniProtKB-KW"/>
</dbReference>
<evidence type="ECO:0000256" key="5">
    <source>
        <dbReference type="ARBA" id="ARBA00022679"/>
    </source>
</evidence>
<evidence type="ECO:0000256" key="11">
    <source>
        <dbReference type="HAMAP-Rule" id="MF_00109"/>
    </source>
</evidence>
<evidence type="ECO:0000313" key="13">
    <source>
        <dbReference type="Proteomes" id="UP000245802"/>
    </source>
</evidence>
<evidence type="ECO:0000256" key="9">
    <source>
        <dbReference type="ARBA" id="ARBA00023141"/>
    </source>
</evidence>
<evidence type="ECO:0000256" key="6">
    <source>
        <dbReference type="ARBA" id="ARBA00022741"/>
    </source>
</evidence>
<feature type="binding site" evidence="11">
    <location>
        <position position="23"/>
    </location>
    <ligand>
        <name>Mg(2+)</name>
        <dbReference type="ChEBI" id="CHEBI:18420"/>
    </ligand>
</feature>
<evidence type="ECO:0000256" key="4">
    <source>
        <dbReference type="ARBA" id="ARBA00022605"/>
    </source>
</evidence>
<dbReference type="InterPro" id="IPR000623">
    <property type="entry name" value="Shikimate_kinase/TSH1"/>
</dbReference>
<evidence type="ECO:0000256" key="1">
    <source>
        <dbReference type="ARBA" id="ARBA00004842"/>
    </source>
</evidence>
<evidence type="ECO:0000256" key="7">
    <source>
        <dbReference type="ARBA" id="ARBA00022777"/>
    </source>
</evidence>
<dbReference type="GO" id="GO:0004765">
    <property type="term" value="F:shikimate kinase activity"/>
    <property type="evidence" value="ECO:0007669"/>
    <property type="project" value="UniProtKB-UniRule"/>
</dbReference>
<sequence>MTGGATARPNVIVLVGYRGTGKSTVGRLLAERLGWRFFDTDDHVEAAAGKSIRDIFATDGELAFRERESEALTELCQRGTCVIATGGGAVLREANRELLKSSGFVVWLTATPETVLARLQSDPTTGARRPNLTAVGGEEEVRALIAFRAPLYRATANCAVATDALSPETLTDAILSARAESQSARAS</sequence>
<dbReference type="PRINTS" id="PR01100">
    <property type="entry name" value="SHIKIMTKNASE"/>
</dbReference>
<evidence type="ECO:0000256" key="3">
    <source>
        <dbReference type="ARBA" id="ARBA00012154"/>
    </source>
</evidence>
<dbReference type="InterPro" id="IPR023000">
    <property type="entry name" value="Shikimate_kinase_CS"/>
</dbReference>
<dbReference type="KEGG" id="gog:C1280_20050"/>
<dbReference type="EMBL" id="CP025958">
    <property type="protein sequence ID" value="AWM39046.1"/>
    <property type="molecule type" value="Genomic_DNA"/>
</dbReference>
<dbReference type="GO" id="GO:0009073">
    <property type="term" value="P:aromatic amino acid family biosynthetic process"/>
    <property type="evidence" value="ECO:0007669"/>
    <property type="project" value="UniProtKB-KW"/>
</dbReference>
<evidence type="ECO:0000256" key="8">
    <source>
        <dbReference type="ARBA" id="ARBA00022840"/>
    </source>
</evidence>
<dbReference type="Pfam" id="PF01202">
    <property type="entry name" value="SKI"/>
    <property type="match status" value="1"/>
</dbReference>
<comment type="subcellular location">
    <subcellularLocation>
        <location evidence="11">Cytoplasm</location>
    </subcellularLocation>
</comment>
<dbReference type="PANTHER" id="PTHR21087">
    <property type="entry name" value="SHIKIMATE KINASE"/>
    <property type="match status" value="1"/>
</dbReference>
<keyword evidence="7 11" id="KW-0418">Kinase</keyword>
<keyword evidence="9 11" id="KW-0057">Aromatic amino acid biosynthesis</keyword>
<comment type="subunit">
    <text evidence="11">Monomer.</text>
</comment>
<dbReference type="GO" id="GO:0009423">
    <property type="term" value="P:chorismate biosynthetic process"/>
    <property type="evidence" value="ECO:0007669"/>
    <property type="project" value="UniProtKB-UniRule"/>
</dbReference>
<feature type="binding site" evidence="11">
    <location>
        <position position="65"/>
    </location>
    <ligand>
        <name>substrate</name>
    </ligand>
</feature>
<keyword evidence="11" id="KW-0460">Magnesium</keyword>
<dbReference type="RefSeq" id="WP_033198093.1">
    <property type="nucleotide sequence ID" value="NZ_CP025958.1"/>
</dbReference>
<dbReference type="CDD" id="cd00464">
    <property type="entry name" value="SK"/>
    <property type="match status" value="1"/>
</dbReference>
<dbReference type="PROSITE" id="PS01128">
    <property type="entry name" value="SHIKIMATE_KINASE"/>
    <property type="match status" value="1"/>
</dbReference>
<dbReference type="OrthoDB" id="9800332at2"/>
<dbReference type="Proteomes" id="UP000245802">
    <property type="component" value="Chromosome"/>
</dbReference>
<dbReference type="InterPro" id="IPR027417">
    <property type="entry name" value="P-loop_NTPase"/>
</dbReference>
<dbReference type="HAMAP" id="MF_00109">
    <property type="entry name" value="Shikimate_kinase"/>
    <property type="match status" value="1"/>
</dbReference>
<keyword evidence="4 11" id="KW-0028">Amino-acid biosynthesis</keyword>
<accession>A0A2Z3H654</accession>
<keyword evidence="6 11" id="KW-0547">Nucleotide-binding</keyword>
<evidence type="ECO:0000313" key="12">
    <source>
        <dbReference type="EMBL" id="AWM39046.1"/>
    </source>
</evidence>
<feature type="binding site" evidence="11">
    <location>
        <position position="148"/>
    </location>
    <ligand>
        <name>substrate</name>
    </ligand>
</feature>
<dbReference type="PANTHER" id="PTHR21087:SF16">
    <property type="entry name" value="SHIKIMATE KINASE 1, CHLOROPLASTIC"/>
    <property type="match status" value="1"/>
</dbReference>
<organism evidence="12 13">
    <name type="scientific">Gemmata obscuriglobus</name>
    <dbReference type="NCBI Taxonomy" id="114"/>
    <lineage>
        <taxon>Bacteria</taxon>
        <taxon>Pseudomonadati</taxon>
        <taxon>Planctomycetota</taxon>
        <taxon>Planctomycetia</taxon>
        <taxon>Gemmatales</taxon>
        <taxon>Gemmataceae</taxon>
        <taxon>Gemmata</taxon>
    </lineage>
</organism>
<dbReference type="EC" id="2.7.1.71" evidence="3 11"/>
<evidence type="ECO:0000256" key="10">
    <source>
        <dbReference type="ARBA" id="ARBA00048567"/>
    </source>
</evidence>